<accession>A0A9D1YDN4</accession>
<dbReference type="Proteomes" id="UP000823868">
    <property type="component" value="Unassembled WGS sequence"/>
</dbReference>
<reference evidence="1" key="1">
    <citation type="journal article" date="2021" name="PeerJ">
        <title>Extensive microbial diversity within the chicken gut microbiome revealed by metagenomics and culture.</title>
        <authorList>
            <person name="Gilroy R."/>
            <person name="Ravi A."/>
            <person name="Getino M."/>
            <person name="Pursley I."/>
            <person name="Horton D.L."/>
            <person name="Alikhan N.F."/>
            <person name="Baker D."/>
            <person name="Gharbi K."/>
            <person name="Hall N."/>
            <person name="Watson M."/>
            <person name="Adriaenssens E.M."/>
            <person name="Foster-Nyarko E."/>
            <person name="Jarju S."/>
            <person name="Secka A."/>
            <person name="Antonio M."/>
            <person name="Oren A."/>
            <person name="Chaudhuri R.R."/>
            <person name="La Ragione R."/>
            <person name="Hildebrand F."/>
            <person name="Pallen M.J."/>
        </authorList>
    </citation>
    <scope>NUCLEOTIDE SEQUENCE</scope>
    <source>
        <strain evidence="1">ChiBcec16_6824</strain>
    </source>
</reference>
<dbReference type="Pfam" id="PF12952">
    <property type="entry name" value="DUF3841"/>
    <property type="match status" value="1"/>
</dbReference>
<gene>
    <name evidence="1" type="ORF">H9841_11205</name>
</gene>
<evidence type="ECO:0000313" key="1">
    <source>
        <dbReference type="EMBL" id="HIY22451.1"/>
    </source>
</evidence>
<dbReference type="EMBL" id="DXDX01000202">
    <property type="protein sequence ID" value="HIY22451.1"/>
    <property type="molecule type" value="Genomic_DNA"/>
</dbReference>
<name>A0A9D1YDN4_9FIRM</name>
<dbReference type="InterPro" id="IPR024211">
    <property type="entry name" value="DUF3841"/>
</dbReference>
<evidence type="ECO:0000313" key="2">
    <source>
        <dbReference type="Proteomes" id="UP000823868"/>
    </source>
</evidence>
<dbReference type="AlphaFoldDB" id="A0A9D1YDN4"/>
<organism evidence="1 2">
    <name type="scientific">Candidatus Flavonifractor merdigallinarum</name>
    <dbReference type="NCBI Taxonomy" id="2838589"/>
    <lineage>
        <taxon>Bacteria</taxon>
        <taxon>Bacillati</taxon>
        <taxon>Bacillota</taxon>
        <taxon>Clostridia</taxon>
        <taxon>Eubacteriales</taxon>
        <taxon>Oscillospiraceae</taxon>
        <taxon>Flavonifractor</taxon>
    </lineage>
</organism>
<proteinExistence type="predicted"/>
<sequence>MERRRVWTKQHAHVLTELETTGRYTAKRRYVELENEDCAPVVLEAYDWLVRHAPNRGLRPADAEYPVWVSLARDTAMLLEPGRVLLELEVDPAQLAFIHVGKWGMILNYSYIPADAADGERHRKLLSDYRVSDVTAYMSQFYPGIKREIEASWDRLFDERIQLGGSHQYGILWELKKEWIVDVIQ</sequence>
<comment type="caution">
    <text evidence="1">The sequence shown here is derived from an EMBL/GenBank/DDBJ whole genome shotgun (WGS) entry which is preliminary data.</text>
</comment>
<reference evidence="1" key="2">
    <citation type="submission" date="2021-04" db="EMBL/GenBank/DDBJ databases">
        <authorList>
            <person name="Gilroy R."/>
        </authorList>
    </citation>
    <scope>NUCLEOTIDE SEQUENCE</scope>
    <source>
        <strain evidence="1">ChiBcec16_6824</strain>
    </source>
</reference>
<protein>
    <submittedName>
        <fullName evidence="1">DUF3841 domain-containing protein</fullName>
    </submittedName>
</protein>